<feature type="domain" description="Aminopeptidase N-like N-terminal" evidence="15">
    <location>
        <begin position="55"/>
        <end position="225"/>
    </location>
</feature>
<dbReference type="PANTHER" id="PTHR11533">
    <property type="entry name" value="PROTEASE M1 ZINC METALLOPROTEASE"/>
    <property type="match status" value="1"/>
</dbReference>
<dbReference type="InterPro" id="IPR045357">
    <property type="entry name" value="Aminopeptidase_N-like_N"/>
</dbReference>
<evidence type="ECO:0000256" key="2">
    <source>
        <dbReference type="ARBA" id="ARBA00001947"/>
    </source>
</evidence>
<evidence type="ECO:0000256" key="6">
    <source>
        <dbReference type="ARBA" id="ARBA00022670"/>
    </source>
</evidence>
<keyword evidence="13" id="KW-0732">Signal</keyword>
<comment type="caution">
    <text evidence="16">The sequence shown here is derived from an EMBL/GenBank/DDBJ whole genome shotgun (WGS) entry which is preliminary data.</text>
</comment>
<dbReference type="GO" id="GO:0006508">
    <property type="term" value="P:proteolysis"/>
    <property type="evidence" value="ECO:0007669"/>
    <property type="project" value="UniProtKB-KW"/>
</dbReference>
<sequence>MLARTTNHALRLLAVLVAALALVATTGAAAPASPTPSGLGDPYLPDDGNVGYEVQHYDIRLRYQPSSDRLDGTTVITAVSTQELPEFSLDFALQASSVQVNGSAVKFFRQQDHKLTAVLPTALAKGDHFTVAVAYADTPSQVVVDGQTAWLHTPDGALAVGQPHIATWWFPSNDHPSNKATFDIAVTVPEGTQVLSNGVLASTDHQEDGWARWHWRSSFPMTTYLVFLAIGNYEINSTVLPDGKPFVTAYSTRLGELADRAKASVERTPEILSFLSERFGPYPFEAAGGVVPAEGIEDSLENQTRPTYRKEYFAEEEDSDIVLHENVHQWFGNAVSVQNWRNIWLNEGFANYAEWLWSEAQGQNSAQQLFDEEYASRPDSDPFWQVAPGDPGKDNLFHDAVYIRGAMALHQLRTTVGDDTFFAILRTWVAEKIYQNATIEEFIAVAERVSGQRLGGLFEDWLFRKAKPSAREHRIGAHVAVSH</sequence>
<evidence type="ECO:0000256" key="8">
    <source>
        <dbReference type="ARBA" id="ARBA00022801"/>
    </source>
</evidence>
<feature type="domain" description="Peptidase M1 membrane alanine aminopeptidase" evidence="14">
    <location>
        <begin position="265"/>
        <end position="461"/>
    </location>
</feature>
<dbReference type="GO" id="GO:0016285">
    <property type="term" value="F:alanyl aminopeptidase activity"/>
    <property type="evidence" value="ECO:0007669"/>
    <property type="project" value="UniProtKB-EC"/>
</dbReference>
<evidence type="ECO:0000256" key="5">
    <source>
        <dbReference type="ARBA" id="ARBA00015611"/>
    </source>
</evidence>
<dbReference type="InterPro" id="IPR050344">
    <property type="entry name" value="Peptidase_M1_aminopeptidases"/>
</dbReference>
<evidence type="ECO:0000259" key="14">
    <source>
        <dbReference type="Pfam" id="PF01433"/>
    </source>
</evidence>
<accession>A0A8J3FUA0</accession>
<dbReference type="SUPFAM" id="SSF63737">
    <property type="entry name" value="Leukotriene A4 hydrolase N-terminal domain"/>
    <property type="match status" value="1"/>
</dbReference>
<dbReference type="InterPro" id="IPR014782">
    <property type="entry name" value="Peptidase_M1_dom"/>
</dbReference>
<dbReference type="AlphaFoldDB" id="A0A8J3FUA0"/>
<evidence type="ECO:0000256" key="13">
    <source>
        <dbReference type="SAM" id="SignalP"/>
    </source>
</evidence>
<dbReference type="InterPro" id="IPR001930">
    <property type="entry name" value="Peptidase_M1"/>
</dbReference>
<feature type="chain" id="PRO_5035284212" description="Aminopeptidase N" evidence="13">
    <location>
        <begin position="30"/>
        <end position="483"/>
    </location>
</feature>
<dbReference type="Gene3D" id="2.60.40.1730">
    <property type="entry name" value="tricorn interacting facor f3 domain"/>
    <property type="match status" value="1"/>
</dbReference>
<comment type="similarity">
    <text evidence="3">Belongs to the peptidase M1 family.</text>
</comment>
<evidence type="ECO:0000259" key="15">
    <source>
        <dbReference type="Pfam" id="PF17900"/>
    </source>
</evidence>
<proteinExistence type="inferred from homology"/>
<dbReference type="SUPFAM" id="SSF55486">
    <property type="entry name" value="Metalloproteases ('zincins'), catalytic domain"/>
    <property type="match status" value="1"/>
</dbReference>
<evidence type="ECO:0000256" key="3">
    <source>
        <dbReference type="ARBA" id="ARBA00010136"/>
    </source>
</evidence>
<protein>
    <recommendedName>
        <fullName evidence="5">Aminopeptidase N</fullName>
        <ecNumber evidence="4">3.4.11.2</ecNumber>
    </recommendedName>
    <alternativeName>
        <fullName evidence="11">Alanine aminopeptidase</fullName>
    </alternativeName>
    <alternativeName>
        <fullName evidence="12">Lysyl aminopeptidase</fullName>
    </alternativeName>
</protein>
<keyword evidence="7" id="KW-0479">Metal-binding</keyword>
<dbReference type="Proteomes" id="UP000637578">
    <property type="component" value="Unassembled WGS sequence"/>
</dbReference>
<reference evidence="16" key="2">
    <citation type="submission" date="2020-09" db="EMBL/GenBank/DDBJ databases">
        <authorList>
            <person name="Sun Q."/>
            <person name="Zhou Y."/>
        </authorList>
    </citation>
    <scope>NUCLEOTIDE SEQUENCE</scope>
    <source>
        <strain evidence="16">CGMCC 4.5737</strain>
    </source>
</reference>
<organism evidence="16 17">
    <name type="scientific">Longimycelium tulufanense</name>
    <dbReference type="NCBI Taxonomy" id="907463"/>
    <lineage>
        <taxon>Bacteria</taxon>
        <taxon>Bacillati</taxon>
        <taxon>Actinomycetota</taxon>
        <taxon>Actinomycetes</taxon>
        <taxon>Pseudonocardiales</taxon>
        <taxon>Pseudonocardiaceae</taxon>
        <taxon>Longimycelium</taxon>
    </lineage>
</organism>
<evidence type="ECO:0000256" key="12">
    <source>
        <dbReference type="ARBA" id="ARBA00031533"/>
    </source>
</evidence>
<evidence type="ECO:0000256" key="7">
    <source>
        <dbReference type="ARBA" id="ARBA00022723"/>
    </source>
</evidence>
<dbReference type="InterPro" id="IPR027268">
    <property type="entry name" value="Peptidase_M4/M1_CTD_sf"/>
</dbReference>
<dbReference type="GO" id="GO:0008270">
    <property type="term" value="F:zinc ion binding"/>
    <property type="evidence" value="ECO:0007669"/>
    <property type="project" value="InterPro"/>
</dbReference>
<keyword evidence="6" id="KW-0645">Protease</keyword>
<evidence type="ECO:0000256" key="4">
    <source>
        <dbReference type="ARBA" id="ARBA00012564"/>
    </source>
</evidence>
<dbReference type="RefSeq" id="WP_189056227.1">
    <property type="nucleotide sequence ID" value="NZ_BMMK01000007.1"/>
</dbReference>
<dbReference type="Gene3D" id="1.10.390.10">
    <property type="entry name" value="Neutral Protease Domain 2"/>
    <property type="match status" value="1"/>
</dbReference>
<dbReference type="EMBL" id="BMMK01000007">
    <property type="protein sequence ID" value="GGM49004.1"/>
    <property type="molecule type" value="Genomic_DNA"/>
</dbReference>
<dbReference type="InterPro" id="IPR042097">
    <property type="entry name" value="Aminopeptidase_N-like_N_sf"/>
</dbReference>
<evidence type="ECO:0000256" key="1">
    <source>
        <dbReference type="ARBA" id="ARBA00000098"/>
    </source>
</evidence>
<comment type="catalytic activity">
    <reaction evidence="1">
        <text>Release of an N-terminal amino acid, Xaa-|-Yaa- from a peptide, amide or arylamide. Xaa is preferably Ala, but may be most amino acids including Pro (slow action). When a terminal hydrophobic residue is followed by a prolyl residue, the two may be released as an intact Xaa-Pro dipeptide.</text>
        <dbReference type="EC" id="3.4.11.2"/>
    </reaction>
</comment>
<keyword evidence="8" id="KW-0378">Hydrolase</keyword>
<evidence type="ECO:0000313" key="17">
    <source>
        <dbReference type="Proteomes" id="UP000637578"/>
    </source>
</evidence>
<keyword evidence="17" id="KW-1185">Reference proteome</keyword>
<feature type="signal peptide" evidence="13">
    <location>
        <begin position="1"/>
        <end position="29"/>
    </location>
</feature>
<evidence type="ECO:0000256" key="11">
    <source>
        <dbReference type="ARBA" id="ARBA00029811"/>
    </source>
</evidence>
<dbReference type="EC" id="3.4.11.2" evidence="4"/>
<dbReference type="Pfam" id="PF17900">
    <property type="entry name" value="Peptidase_M1_N"/>
    <property type="match status" value="1"/>
</dbReference>
<evidence type="ECO:0000313" key="16">
    <source>
        <dbReference type="EMBL" id="GGM49004.1"/>
    </source>
</evidence>
<evidence type="ECO:0000256" key="10">
    <source>
        <dbReference type="ARBA" id="ARBA00023049"/>
    </source>
</evidence>
<dbReference type="Pfam" id="PF01433">
    <property type="entry name" value="Peptidase_M1"/>
    <property type="match status" value="1"/>
</dbReference>
<comment type="cofactor">
    <cofactor evidence="2">
        <name>Zn(2+)</name>
        <dbReference type="ChEBI" id="CHEBI:29105"/>
    </cofactor>
</comment>
<dbReference type="PRINTS" id="PR00756">
    <property type="entry name" value="ALADIPTASE"/>
</dbReference>
<evidence type="ECO:0000256" key="9">
    <source>
        <dbReference type="ARBA" id="ARBA00022833"/>
    </source>
</evidence>
<name>A0A8J3FUA0_9PSEU</name>
<keyword evidence="9" id="KW-0862">Zinc</keyword>
<dbReference type="PANTHER" id="PTHR11533:SF297">
    <property type="entry name" value="AMINOPEPTIDASE N"/>
    <property type="match status" value="1"/>
</dbReference>
<keyword evidence="10" id="KW-0482">Metalloprotease</keyword>
<dbReference type="GO" id="GO:0008237">
    <property type="term" value="F:metallopeptidase activity"/>
    <property type="evidence" value="ECO:0007669"/>
    <property type="project" value="UniProtKB-KW"/>
</dbReference>
<gene>
    <name evidence="16" type="ORF">GCM10012275_19880</name>
</gene>
<dbReference type="CDD" id="cd09603">
    <property type="entry name" value="M1_APN_like"/>
    <property type="match status" value="1"/>
</dbReference>
<reference evidence="16" key="1">
    <citation type="journal article" date="2014" name="Int. J. Syst. Evol. Microbiol.">
        <title>Complete genome sequence of Corynebacterium casei LMG S-19264T (=DSM 44701T), isolated from a smear-ripened cheese.</title>
        <authorList>
            <consortium name="US DOE Joint Genome Institute (JGI-PGF)"/>
            <person name="Walter F."/>
            <person name="Albersmeier A."/>
            <person name="Kalinowski J."/>
            <person name="Ruckert C."/>
        </authorList>
    </citation>
    <scope>NUCLEOTIDE SEQUENCE</scope>
    <source>
        <strain evidence="16">CGMCC 4.5737</strain>
    </source>
</reference>